<dbReference type="SUPFAM" id="SSF50621">
    <property type="entry name" value="Alanine racemase C-terminal domain-like"/>
    <property type="match status" value="1"/>
</dbReference>
<dbReference type="PRINTS" id="PR00992">
    <property type="entry name" value="ALARACEMASE"/>
</dbReference>
<dbReference type="InterPro" id="IPR000821">
    <property type="entry name" value="Ala_racemase"/>
</dbReference>
<feature type="binding site" evidence="5 7">
    <location>
        <position position="133"/>
    </location>
    <ligand>
        <name>substrate</name>
    </ligand>
</feature>
<dbReference type="PROSITE" id="PS00395">
    <property type="entry name" value="ALANINE_RACEMASE"/>
    <property type="match status" value="1"/>
</dbReference>
<comment type="function">
    <text evidence="5">Catalyzes the interconversion of L-alanine and D-alanine. May also act on other amino acids.</text>
</comment>
<dbReference type="NCBIfam" id="TIGR00492">
    <property type="entry name" value="alr"/>
    <property type="match status" value="1"/>
</dbReference>
<dbReference type="InterPro" id="IPR020622">
    <property type="entry name" value="Ala_racemase_pyridoxalP-BS"/>
</dbReference>
<evidence type="ECO:0000256" key="6">
    <source>
        <dbReference type="PIRSR" id="PIRSR600821-50"/>
    </source>
</evidence>
<dbReference type="InterPro" id="IPR011079">
    <property type="entry name" value="Ala_racemase_C"/>
</dbReference>
<evidence type="ECO:0000313" key="9">
    <source>
        <dbReference type="EMBL" id="MBO8457365.1"/>
    </source>
</evidence>
<dbReference type="Proteomes" id="UP000823638">
    <property type="component" value="Unassembled WGS sequence"/>
</dbReference>
<dbReference type="Pfam" id="PF00842">
    <property type="entry name" value="Ala_racemase_C"/>
    <property type="match status" value="1"/>
</dbReference>
<gene>
    <name evidence="9" type="primary">alr</name>
    <name evidence="9" type="ORF">IAA81_03955</name>
</gene>
<proteinExistence type="inferred from homology"/>
<sequence length="382" mass="41303">MRATKAVIHLENLRHNILEIKKIVSPGVRLCVPVKADGYGHGAGKVAVAAIRAGASFLAVASIQEGIDLRNAGIVAPILSLSLPTPEEIPGIIANSITPLVFDSEFISDLGIAAKKMNRVIPVHLKIDTGMGRIGCFPEESVKIAKLVSNESHLFLEGVCTHLAVSDSLDKDDIEFTRLQIKRFEDSVKNIREAGINPGIVHCSASGGVLQYPEAHFDMVRPGILIYGYSPSKELNAKINLKPVMELVTKVVSIRKVPAGTSISYGRKWIAGEDTFIGTLPVGYADGLLRKLSPGLCVLIKGKKYPVVGRICMDQCMINLGNSGEVQRWDDAVIFGPDPMGNSAENLAELLDTIPYEVTCGINKRVPRIYTGTEDLNPPDYV</sequence>
<dbReference type="Pfam" id="PF01168">
    <property type="entry name" value="Ala_racemase_N"/>
    <property type="match status" value="1"/>
</dbReference>
<dbReference type="InterPro" id="IPR029066">
    <property type="entry name" value="PLP-binding_barrel"/>
</dbReference>
<reference evidence="9" key="2">
    <citation type="journal article" date="2021" name="PeerJ">
        <title>Extensive microbial diversity within the chicken gut microbiome revealed by metagenomics and culture.</title>
        <authorList>
            <person name="Gilroy R."/>
            <person name="Ravi A."/>
            <person name="Getino M."/>
            <person name="Pursley I."/>
            <person name="Horton D.L."/>
            <person name="Alikhan N.F."/>
            <person name="Baker D."/>
            <person name="Gharbi K."/>
            <person name="Hall N."/>
            <person name="Watson M."/>
            <person name="Adriaenssens E.M."/>
            <person name="Foster-Nyarko E."/>
            <person name="Jarju S."/>
            <person name="Secka A."/>
            <person name="Antonio M."/>
            <person name="Oren A."/>
            <person name="Chaudhuri R.R."/>
            <person name="La Ragione R."/>
            <person name="Hildebrand F."/>
            <person name="Pallen M.J."/>
        </authorList>
    </citation>
    <scope>NUCLEOTIDE SEQUENCE</scope>
    <source>
        <strain evidence="9">10532</strain>
    </source>
</reference>
<reference evidence="9" key="1">
    <citation type="submission" date="2020-10" db="EMBL/GenBank/DDBJ databases">
        <authorList>
            <person name="Gilroy R."/>
        </authorList>
    </citation>
    <scope>NUCLEOTIDE SEQUENCE</scope>
    <source>
        <strain evidence="9">10532</strain>
    </source>
</reference>
<evidence type="ECO:0000256" key="4">
    <source>
        <dbReference type="ARBA" id="ARBA00023235"/>
    </source>
</evidence>
<dbReference type="PANTHER" id="PTHR30511">
    <property type="entry name" value="ALANINE RACEMASE"/>
    <property type="match status" value="1"/>
</dbReference>
<evidence type="ECO:0000313" key="10">
    <source>
        <dbReference type="Proteomes" id="UP000823638"/>
    </source>
</evidence>
<comment type="similarity">
    <text evidence="5">Belongs to the alanine racemase family.</text>
</comment>
<dbReference type="InterPro" id="IPR009006">
    <property type="entry name" value="Ala_racemase/Decarboxylase_C"/>
</dbReference>
<evidence type="ECO:0000256" key="7">
    <source>
        <dbReference type="PIRSR" id="PIRSR600821-52"/>
    </source>
</evidence>
<evidence type="ECO:0000256" key="5">
    <source>
        <dbReference type="HAMAP-Rule" id="MF_01201"/>
    </source>
</evidence>
<protein>
    <recommendedName>
        <fullName evidence="5">Alanine racemase</fullName>
        <ecNumber evidence="5">5.1.1.1</ecNumber>
    </recommendedName>
</protein>
<evidence type="ECO:0000256" key="2">
    <source>
        <dbReference type="ARBA" id="ARBA00001933"/>
    </source>
</evidence>
<dbReference type="FunFam" id="3.20.20.10:FF:000002">
    <property type="entry name" value="Alanine racemase"/>
    <property type="match status" value="1"/>
</dbReference>
<dbReference type="SUPFAM" id="SSF51419">
    <property type="entry name" value="PLP-binding barrel"/>
    <property type="match status" value="1"/>
</dbReference>
<dbReference type="GO" id="GO:0005829">
    <property type="term" value="C:cytosol"/>
    <property type="evidence" value="ECO:0007669"/>
    <property type="project" value="TreeGrafter"/>
</dbReference>
<comment type="caution">
    <text evidence="9">The sequence shown here is derived from an EMBL/GenBank/DDBJ whole genome shotgun (WGS) entry which is preliminary data.</text>
</comment>
<organism evidence="9 10">
    <name type="scientific">Candidatus Gallitreponema excrementavium</name>
    <dbReference type="NCBI Taxonomy" id="2840840"/>
    <lineage>
        <taxon>Bacteria</taxon>
        <taxon>Pseudomonadati</taxon>
        <taxon>Spirochaetota</taxon>
        <taxon>Spirochaetia</taxon>
        <taxon>Spirochaetales</taxon>
        <taxon>Candidatus Gallitreponema</taxon>
    </lineage>
</organism>
<dbReference type="InterPro" id="IPR001608">
    <property type="entry name" value="Ala_racemase_N"/>
</dbReference>
<dbReference type="GO" id="GO:0030170">
    <property type="term" value="F:pyridoxal phosphate binding"/>
    <property type="evidence" value="ECO:0007669"/>
    <property type="project" value="UniProtKB-UniRule"/>
</dbReference>
<dbReference type="CDD" id="cd00430">
    <property type="entry name" value="PLPDE_III_AR"/>
    <property type="match status" value="1"/>
</dbReference>
<dbReference type="SMART" id="SM01005">
    <property type="entry name" value="Ala_racemase_C"/>
    <property type="match status" value="1"/>
</dbReference>
<dbReference type="PANTHER" id="PTHR30511:SF0">
    <property type="entry name" value="ALANINE RACEMASE, CATABOLIC-RELATED"/>
    <property type="match status" value="1"/>
</dbReference>
<name>A0A9D9HP54_9SPIR</name>
<keyword evidence="4 5" id="KW-0413">Isomerase</keyword>
<evidence type="ECO:0000259" key="8">
    <source>
        <dbReference type="SMART" id="SM01005"/>
    </source>
</evidence>
<keyword evidence="3 5" id="KW-0663">Pyridoxal phosphate</keyword>
<feature type="active site" description="Proton acceptor; specific for L-alanine" evidence="5">
    <location>
        <position position="265"/>
    </location>
</feature>
<comment type="pathway">
    <text evidence="5">Amino-acid biosynthesis; D-alanine biosynthesis; D-alanine from L-alanine: step 1/1.</text>
</comment>
<dbReference type="HAMAP" id="MF_01201">
    <property type="entry name" value="Ala_racemase"/>
    <property type="match status" value="1"/>
</dbReference>
<comment type="cofactor">
    <cofactor evidence="2 5 6">
        <name>pyridoxal 5'-phosphate</name>
        <dbReference type="ChEBI" id="CHEBI:597326"/>
    </cofactor>
</comment>
<dbReference type="EMBL" id="JADIMM010000055">
    <property type="protein sequence ID" value="MBO8457365.1"/>
    <property type="molecule type" value="Genomic_DNA"/>
</dbReference>
<dbReference type="GO" id="GO:0008784">
    <property type="term" value="F:alanine racemase activity"/>
    <property type="evidence" value="ECO:0007669"/>
    <property type="project" value="UniProtKB-UniRule"/>
</dbReference>
<accession>A0A9D9HP54</accession>
<dbReference type="EC" id="5.1.1.1" evidence="5"/>
<evidence type="ECO:0000256" key="1">
    <source>
        <dbReference type="ARBA" id="ARBA00000316"/>
    </source>
</evidence>
<dbReference type="Gene3D" id="3.20.20.10">
    <property type="entry name" value="Alanine racemase"/>
    <property type="match status" value="1"/>
</dbReference>
<feature type="active site" description="Proton acceptor; specific for D-alanine" evidence="5">
    <location>
        <position position="35"/>
    </location>
</feature>
<feature type="binding site" evidence="5 7">
    <location>
        <position position="313"/>
    </location>
    <ligand>
        <name>substrate</name>
    </ligand>
</feature>
<feature type="modified residue" description="N6-(pyridoxal phosphate)lysine" evidence="5 6">
    <location>
        <position position="35"/>
    </location>
</feature>
<dbReference type="AlphaFoldDB" id="A0A9D9HP54"/>
<evidence type="ECO:0000256" key="3">
    <source>
        <dbReference type="ARBA" id="ARBA00022898"/>
    </source>
</evidence>
<dbReference type="Gene3D" id="2.40.37.10">
    <property type="entry name" value="Lyase, Ornithine Decarboxylase, Chain A, domain 1"/>
    <property type="match status" value="1"/>
</dbReference>
<dbReference type="GO" id="GO:0030632">
    <property type="term" value="P:D-alanine biosynthetic process"/>
    <property type="evidence" value="ECO:0007669"/>
    <property type="project" value="UniProtKB-UniRule"/>
</dbReference>
<comment type="catalytic activity">
    <reaction evidence="1 5">
        <text>L-alanine = D-alanine</text>
        <dbReference type="Rhea" id="RHEA:20249"/>
        <dbReference type="ChEBI" id="CHEBI:57416"/>
        <dbReference type="ChEBI" id="CHEBI:57972"/>
        <dbReference type="EC" id="5.1.1.1"/>
    </reaction>
</comment>
<feature type="domain" description="Alanine racemase C-terminal" evidence="8">
    <location>
        <begin position="244"/>
        <end position="371"/>
    </location>
</feature>